<dbReference type="PANTHER" id="PTHR21064">
    <property type="entry name" value="AMINOGLYCOSIDE PHOSPHOTRANSFERASE DOMAIN-CONTAINING PROTEIN-RELATED"/>
    <property type="match status" value="1"/>
</dbReference>
<accession>A0A975SKI7</accession>
<dbReference type="HAMAP" id="MF_00301">
    <property type="entry name" value="Homoser_kinase_2"/>
    <property type="match status" value="1"/>
</dbReference>
<name>A0A975SKI7_9RHOO</name>
<evidence type="ECO:0000256" key="4">
    <source>
        <dbReference type="ARBA" id="ARBA00022840"/>
    </source>
</evidence>
<dbReference type="GO" id="GO:0005524">
    <property type="term" value="F:ATP binding"/>
    <property type="evidence" value="ECO:0007669"/>
    <property type="project" value="UniProtKB-KW"/>
</dbReference>
<protein>
    <recommendedName>
        <fullName evidence="5 6">Homoserine kinase</fullName>
        <shortName evidence="5">HK</shortName>
        <shortName evidence="5">HSK</shortName>
        <ecNumber evidence="5 6">2.7.1.39</ecNumber>
    </recommendedName>
</protein>
<reference evidence="8" key="1">
    <citation type="submission" date="2020-11" db="EMBL/GenBank/DDBJ databases">
        <title>Azospira inquinata sp. nov.</title>
        <authorList>
            <person name="Moe W.M."/>
            <person name="Mikes M.C."/>
        </authorList>
    </citation>
    <scope>NUCLEOTIDE SEQUENCE</scope>
    <source>
        <strain evidence="8">Azo-3</strain>
    </source>
</reference>
<dbReference type="KEGG" id="aiq:Azoinq_08845"/>
<comment type="similarity">
    <text evidence="5">Belongs to the pseudomonas-type ThrB family.</text>
</comment>
<evidence type="ECO:0000259" key="7">
    <source>
        <dbReference type="Pfam" id="PF01636"/>
    </source>
</evidence>
<dbReference type="GO" id="GO:0004413">
    <property type="term" value="F:homoserine kinase activity"/>
    <property type="evidence" value="ECO:0007669"/>
    <property type="project" value="UniProtKB-UniRule"/>
</dbReference>
<dbReference type="InterPro" id="IPR005280">
    <property type="entry name" value="Homoserine_kinase_II"/>
</dbReference>
<evidence type="ECO:0000256" key="5">
    <source>
        <dbReference type="HAMAP-Rule" id="MF_00301"/>
    </source>
</evidence>
<dbReference type="RefSeq" id="WP_216129900.1">
    <property type="nucleotide sequence ID" value="NZ_CP064782.1"/>
</dbReference>
<keyword evidence="2 5" id="KW-0547">Nucleotide-binding</keyword>
<organism evidence="8 9">
    <name type="scientific">Azospira inquinata</name>
    <dbReference type="NCBI Taxonomy" id="2785627"/>
    <lineage>
        <taxon>Bacteria</taxon>
        <taxon>Pseudomonadati</taxon>
        <taxon>Pseudomonadota</taxon>
        <taxon>Betaproteobacteria</taxon>
        <taxon>Rhodocyclales</taxon>
        <taxon>Rhodocyclaceae</taxon>
        <taxon>Azospira</taxon>
    </lineage>
</organism>
<dbReference type="GO" id="GO:0009088">
    <property type="term" value="P:threonine biosynthetic process"/>
    <property type="evidence" value="ECO:0007669"/>
    <property type="project" value="UniProtKB-UniRule"/>
</dbReference>
<keyword evidence="1 5" id="KW-0808">Transferase</keyword>
<dbReference type="InterPro" id="IPR002575">
    <property type="entry name" value="Aminoglycoside_PTrfase"/>
</dbReference>
<gene>
    <name evidence="5" type="primary">thrB</name>
    <name evidence="8" type="ORF">Azoinq_08845</name>
</gene>
<dbReference type="EMBL" id="CP064782">
    <property type="protein sequence ID" value="QWT47982.1"/>
    <property type="molecule type" value="Genomic_DNA"/>
</dbReference>
<evidence type="ECO:0000256" key="1">
    <source>
        <dbReference type="ARBA" id="ARBA00022679"/>
    </source>
</evidence>
<dbReference type="PANTHER" id="PTHR21064:SF6">
    <property type="entry name" value="AMINOGLYCOSIDE PHOSPHOTRANSFERASE DOMAIN-CONTAINING PROTEIN"/>
    <property type="match status" value="1"/>
</dbReference>
<evidence type="ECO:0000256" key="3">
    <source>
        <dbReference type="ARBA" id="ARBA00022777"/>
    </source>
</evidence>
<dbReference type="NCBIfam" id="TIGR00938">
    <property type="entry name" value="thrB_alt"/>
    <property type="match status" value="1"/>
</dbReference>
<evidence type="ECO:0000313" key="9">
    <source>
        <dbReference type="Proteomes" id="UP000683428"/>
    </source>
</evidence>
<evidence type="ECO:0000256" key="2">
    <source>
        <dbReference type="ARBA" id="ARBA00022741"/>
    </source>
</evidence>
<dbReference type="AlphaFoldDB" id="A0A975SKI7"/>
<sequence length="324" mass="35670">MSVFTPVSREALAAWLTAYDLGPLEQFQGIAAGVENSNFFVSTGRGDWVLTLFERHTPESLAVYLAFMAHLAARHIPCPAPVANRQGQHLGRLCDRPAALFTRLAGRPPEAPNPAQCAAMGQALARLHLASRDFQPPGLTLPPHCRDQAWRQRTGAALAPRLRAPRQALLARALTATAAGPALPRGLIHADLFRDNTLFQGDQLTGILDFYFAGEEDLVFDLAVVVNDWCLPPEAEARGQECLDPTRLAALFQAYRKVRPLSPAELADWPRQLRAAALRFWLSRQEDALAPRPGELVTVKDPEHFRRLLVWLLDATPAQLTPAP</sequence>
<evidence type="ECO:0000256" key="6">
    <source>
        <dbReference type="NCBIfam" id="TIGR00938"/>
    </source>
</evidence>
<keyword evidence="5" id="KW-0791">Threonine biosynthesis</keyword>
<dbReference type="CDD" id="cd05153">
    <property type="entry name" value="HomoserineK_II"/>
    <property type="match status" value="1"/>
</dbReference>
<dbReference type="InterPro" id="IPR050249">
    <property type="entry name" value="Pseudomonas-type_ThrB"/>
</dbReference>
<dbReference type="EC" id="2.7.1.39" evidence="5 6"/>
<comment type="pathway">
    <text evidence="5">Amino-acid biosynthesis; L-threonine biosynthesis; L-threonine from L-aspartate: step 4/5.</text>
</comment>
<keyword evidence="3 5" id="KW-0418">Kinase</keyword>
<feature type="domain" description="Aminoglycoside phosphotransferase" evidence="7">
    <location>
        <begin position="27"/>
        <end position="259"/>
    </location>
</feature>
<keyword evidence="9" id="KW-1185">Reference proteome</keyword>
<comment type="catalytic activity">
    <reaction evidence="5">
        <text>L-homoserine + ATP = O-phospho-L-homoserine + ADP + H(+)</text>
        <dbReference type="Rhea" id="RHEA:13985"/>
        <dbReference type="ChEBI" id="CHEBI:15378"/>
        <dbReference type="ChEBI" id="CHEBI:30616"/>
        <dbReference type="ChEBI" id="CHEBI:57476"/>
        <dbReference type="ChEBI" id="CHEBI:57590"/>
        <dbReference type="ChEBI" id="CHEBI:456216"/>
        <dbReference type="EC" id="2.7.1.39"/>
    </reaction>
</comment>
<proteinExistence type="inferred from homology"/>
<keyword evidence="4 5" id="KW-0067">ATP-binding</keyword>
<keyword evidence="5" id="KW-0028">Amino-acid biosynthesis</keyword>
<dbReference type="NCBIfam" id="NF003558">
    <property type="entry name" value="PRK05231.1"/>
    <property type="match status" value="1"/>
</dbReference>
<evidence type="ECO:0000313" key="8">
    <source>
        <dbReference type="EMBL" id="QWT47982.1"/>
    </source>
</evidence>
<dbReference type="Pfam" id="PF01636">
    <property type="entry name" value="APH"/>
    <property type="match status" value="1"/>
</dbReference>
<dbReference type="Proteomes" id="UP000683428">
    <property type="component" value="Chromosome"/>
</dbReference>